<dbReference type="InterPro" id="IPR050439">
    <property type="entry name" value="ADAMTS_ADAMTS-like"/>
</dbReference>
<dbReference type="PRINTS" id="PR01705">
    <property type="entry name" value="TSP1REPEAT"/>
</dbReference>
<keyword evidence="6 10" id="KW-0862">Zinc</keyword>
<evidence type="ECO:0000313" key="13">
    <source>
        <dbReference type="EMBL" id="CAJ0575982.1"/>
    </source>
</evidence>
<evidence type="ECO:0000256" key="11">
    <source>
        <dbReference type="SAM" id="MobiDB-lite"/>
    </source>
</evidence>
<evidence type="ECO:0000256" key="6">
    <source>
        <dbReference type="ARBA" id="ARBA00022833"/>
    </source>
</evidence>
<evidence type="ECO:0000256" key="5">
    <source>
        <dbReference type="ARBA" id="ARBA00022801"/>
    </source>
</evidence>
<organism evidence="13 14">
    <name type="scientific">Mesorhabditis spiculigera</name>
    <dbReference type="NCBI Taxonomy" id="96644"/>
    <lineage>
        <taxon>Eukaryota</taxon>
        <taxon>Metazoa</taxon>
        <taxon>Ecdysozoa</taxon>
        <taxon>Nematoda</taxon>
        <taxon>Chromadorea</taxon>
        <taxon>Rhabditida</taxon>
        <taxon>Rhabditina</taxon>
        <taxon>Rhabditomorpha</taxon>
        <taxon>Rhabditoidea</taxon>
        <taxon>Rhabditidae</taxon>
        <taxon>Mesorhabditinae</taxon>
        <taxon>Mesorhabditis</taxon>
    </lineage>
</organism>
<accession>A0AA36CY21</accession>
<comment type="caution">
    <text evidence="10">Lacks conserved residue(s) required for the propagation of feature annotation.</text>
</comment>
<dbReference type="Gene3D" id="3.40.390.10">
    <property type="entry name" value="Collagenase (Catalytic Domain)"/>
    <property type="match status" value="1"/>
</dbReference>
<comment type="subcellular location">
    <subcellularLocation>
        <location evidence="1">Secreted</location>
    </subcellularLocation>
</comment>
<protein>
    <recommendedName>
        <fullName evidence="12">Peptidase M12B domain-containing protein</fullName>
    </recommendedName>
</protein>
<dbReference type="PROSITE" id="PS50215">
    <property type="entry name" value="ADAM_MEPRO"/>
    <property type="match status" value="1"/>
</dbReference>
<dbReference type="InterPro" id="IPR041645">
    <property type="entry name" value="ADAMTS_CR_2"/>
</dbReference>
<keyword evidence="2" id="KW-0964">Secreted</keyword>
<feature type="region of interest" description="Disordered" evidence="11">
    <location>
        <begin position="517"/>
        <end position="542"/>
    </location>
</feature>
<feature type="binding site" evidence="10">
    <location>
        <position position="371"/>
    </location>
    <ligand>
        <name>Zn(2+)</name>
        <dbReference type="ChEBI" id="CHEBI:29105"/>
        <note>catalytic</note>
    </ligand>
</feature>
<dbReference type="GO" id="GO:0031012">
    <property type="term" value="C:extracellular matrix"/>
    <property type="evidence" value="ECO:0007669"/>
    <property type="project" value="TreeGrafter"/>
</dbReference>
<dbReference type="GO" id="GO:0006508">
    <property type="term" value="P:proteolysis"/>
    <property type="evidence" value="ECO:0007669"/>
    <property type="project" value="UniProtKB-KW"/>
</dbReference>
<feature type="binding site" evidence="10">
    <location>
        <position position="381"/>
    </location>
    <ligand>
        <name>Zn(2+)</name>
        <dbReference type="ChEBI" id="CHEBI:29105"/>
        <note>catalytic</note>
    </ligand>
</feature>
<dbReference type="EMBL" id="CATQJA010002641">
    <property type="protein sequence ID" value="CAJ0575982.1"/>
    <property type="molecule type" value="Genomic_DNA"/>
</dbReference>
<feature type="domain" description="Peptidase M12B" evidence="12">
    <location>
        <begin position="221"/>
        <end position="417"/>
    </location>
</feature>
<dbReference type="GO" id="GO:0030198">
    <property type="term" value="P:extracellular matrix organization"/>
    <property type="evidence" value="ECO:0007669"/>
    <property type="project" value="TreeGrafter"/>
</dbReference>
<dbReference type="GO" id="GO:0046872">
    <property type="term" value="F:metal ion binding"/>
    <property type="evidence" value="ECO:0007669"/>
    <property type="project" value="UniProtKB-KW"/>
</dbReference>
<dbReference type="InterPro" id="IPR024079">
    <property type="entry name" value="MetalloPept_cat_dom_sf"/>
</dbReference>
<evidence type="ECO:0000256" key="10">
    <source>
        <dbReference type="PROSITE-ProRule" id="PRU00276"/>
    </source>
</evidence>
<keyword evidence="4 10" id="KW-0479">Metal-binding</keyword>
<dbReference type="PROSITE" id="PS50092">
    <property type="entry name" value="TSP1"/>
    <property type="match status" value="7"/>
</dbReference>
<evidence type="ECO:0000256" key="2">
    <source>
        <dbReference type="ARBA" id="ARBA00022525"/>
    </source>
</evidence>
<feature type="active site" evidence="10">
    <location>
        <position position="372"/>
    </location>
</feature>
<name>A0AA36CY21_9BILA</name>
<evidence type="ECO:0000256" key="7">
    <source>
        <dbReference type="ARBA" id="ARBA00023049"/>
    </source>
</evidence>
<keyword evidence="8" id="KW-1015">Disulfide bond</keyword>
<dbReference type="InterPro" id="IPR057401">
    <property type="entry name" value="Adt-1/2-like_dom"/>
</dbReference>
<dbReference type="Proteomes" id="UP001177023">
    <property type="component" value="Unassembled WGS sequence"/>
</dbReference>
<evidence type="ECO:0000256" key="3">
    <source>
        <dbReference type="ARBA" id="ARBA00022670"/>
    </source>
</evidence>
<feature type="binding site" evidence="10">
    <location>
        <position position="375"/>
    </location>
    <ligand>
        <name>Zn(2+)</name>
        <dbReference type="ChEBI" id="CHEBI:29105"/>
        <note>catalytic</note>
    </ligand>
</feature>
<keyword evidence="5" id="KW-0378">Hydrolase</keyword>
<dbReference type="PANTHER" id="PTHR13723:SF200">
    <property type="entry name" value="ADAM METALLOPEPTIDASE WITH THROMBOSPONDIN TYPE 1 MOTIF B, ISOFORM B"/>
    <property type="match status" value="1"/>
</dbReference>
<dbReference type="GO" id="GO:0005576">
    <property type="term" value="C:extracellular region"/>
    <property type="evidence" value="ECO:0007669"/>
    <property type="project" value="UniProtKB-SubCell"/>
</dbReference>
<dbReference type="AlphaFoldDB" id="A0AA36CY21"/>
<proteinExistence type="predicted"/>
<dbReference type="Pfam" id="PF17771">
    <property type="entry name" value="ADAMTS_CR_2"/>
    <property type="match status" value="1"/>
</dbReference>
<dbReference type="Gene3D" id="3.40.1620.60">
    <property type="match status" value="1"/>
</dbReference>
<evidence type="ECO:0000313" key="14">
    <source>
        <dbReference type="Proteomes" id="UP001177023"/>
    </source>
</evidence>
<dbReference type="InterPro" id="IPR001590">
    <property type="entry name" value="Peptidase_M12B"/>
</dbReference>
<dbReference type="Pfam" id="PF00090">
    <property type="entry name" value="TSP_1"/>
    <property type="match status" value="6"/>
</dbReference>
<dbReference type="InterPro" id="IPR000884">
    <property type="entry name" value="TSP1_rpt"/>
</dbReference>
<feature type="compositionally biased region" description="Low complexity" evidence="11">
    <location>
        <begin position="520"/>
        <end position="535"/>
    </location>
</feature>
<dbReference type="InterPro" id="IPR036383">
    <property type="entry name" value="TSP1_rpt_sf"/>
</dbReference>
<dbReference type="SUPFAM" id="SSF55486">
    <property type="entry name" value="Metalloproteases ('zincins'), catalytic domain"/>
    <property type="match status" value="1"/>
</dbReference>
<evidence type="ECO:0000256" key="9">
    <source>
        <dbReference type="ARBA" id="ARBA00023180"/>
    </source>
</evidence>
<dbReference type="Gene3D" id="2.20.100.10">
    <property type="entry name" value="Thrombospondin type-1 (TSP1) repeat"/>
    <property type="match status" value="6"/>
</dbReference>
<dbReference type="SUPFAM" id="SSF82895">
    <property type="entry name" value="TSP-1 type 1 repeat"/>
    <property type="match status" value="6"/>
</dbReference>
<keyword evidence="7" id="KW-0482">Metalloprotease</keyword>
<reference evidence="13" key="1">
    <citation type="submission" date="2023-06" db="EMBL/GenBank/DDBJ databases">
        <authorList>
            <person name="Delattre M."/>
        </authorList>
    </citation>
    <scope>NUCLEOTIDE SEQUENCE</scope>
    <source>
        <strain evidence="13">AF72</strain>
    </source>
</reference>
<dbReference type="SMART" id="SM00209">
    <property type="entry name" value="TSP1"/>
    <property type="match status" value="6"/>
</dbReference>
<evidence type="ECO:0000256" key="4">
    <source>
        <dbReference type="ARBA" id="ARBA00022723"/>
    </source>
</evidence>
<dbReference type="Pfam" id="PF01421">
    <property type="entry name" value="Reprolysin"/>
    <property type="match status" value="1"/>
</dbReference>
<gene>
    <name evidence="13" type="ORF">MSPICULIGERA_LOCUS14282</name>
</gene>
<evidence type="ECO:0000256" key="8">
    <source>
        <dbReference type="ARBA" id="ARBA00023157"/>
    </source>
</evidence>
<feature type="non-terminal residue" evidence="13">
    <location>
        <position position="1"/>
    </location>
</feature>
<comment type="caution">
    <text evidence="13">The sequence shown here is derived from an EMBL/GenBank/DDBJ whole genome shotgun (WGS) entry which is preliminary data.</text>
</comment>
<dbReference type="GO" id="GO:0004222">
    <property type="term" value="F:metalloendopeptidase activity"/>
    <property type="evidence" value="ECO:0007669"/>
    <property type="project" value="InterPro"/>
</dbReference>
<sequence>MARLVDVARDADELIPKRSKCAASITHFFSPDELRYTFGVTEQAKVPTHEEVFPELEYSEDGELNRIRVQLFGKWHNITLEPATSKLLADFVTAVVKDDRKGGQLQFNQEVNHCHYRHLGNGTIAAISNCGGQIKGTIIDENGIHVIHPFPERHAHRSKREANALGVHIVYKRDAIAPKAEENEFCGIDNVVTEEDLYEDETAIFEDVFVTGQQLVQESDLIVELAVFVDETLWRHFSSKYGGAANSKLQDYSLTLLNNIQIMYYQPTASPPLTFKVIRYEVLTSQPRSLAPNLHQYGHAQRYLDLFCKYQRDRGFRDWDHAILLTGYDIHRGAGSRSISGIARLDGMCDPWNTCTLAEGLDFTSAFIGTHELGHSLGMRHDEPYCPSKHIMSSSLGPGKVTWSTCSLRDYHQFLQRLDGRGKNCMRISNMPAKLSIPVGSKPGQIYDANLQCELMHGPGYHQVTPRVDHYDGICYMMWCGQSQFGRIITSHPALEGTFCGPSKWCSLGRCVPWNGQDRQPAPQQSAPAVPSSPSRQDGSWSGWSGTNCNQCYCSPLAGGIGVAISKRTCSNPYPANGGSECTGSSQRAIVCDMSCSTSSKSVDRYIEEKCTQHKRLKNDRDLTGMGSQLTRYPQRACKVFCDTITRGGIRNYRFFGDNLPDGTSCGNDKYCLGGECLSLSCDNRAIIGRDLPCPSESCAIRQPPTQAPQSGAWTTWSQWSQCSVSCGGGYRTRSRACSRPGFCSGTDSEQETCSTEACPRITSTVSSWAGWTEWNSCSVSCGRGSQARYRKCVSPQGNIAFNCPEKNIEVRNCEAGPCSGVGVWATWSGWSGCSTSCGPGTMIRQRECQREPCDGSATERRSCNAATCSQISTSRWTGWSEWSNCSRLCGRGLKTRTRSCTGGQDCPGQSREQEFCNEQECAQDPSEGDWSEWSAWGSCSVACGAGVKRRTRYCRTGNCPGSYKESAICNEQECEAHNAAWGGEEEDDETQKQTGIDRLIKRITKRTGRIQALVPKDNELYRISESEFPELTGDPLSGPTTKSPQTNQLAADAAVYFFGRARVIPSGPAGWGYWSACSETCGYGVRKRVRKCYGSGACGGEAYERQNCFIRACPFRRS</sequence>
<dbReference type="Pfam" id="PF25379">
    <property type="entry name" value="Adt-1"/>
    <property type="match status" value="1"/>
</dbReference>
<keyword evidence="3" id="KW-0645">Protease</keyword>
<dbReference type="PANTHER" id="PTHR13723">
    <property type="entry name" value="ADAMTS A DISINTEGRIN AND METALLOPROTEASE WITH THROMBOSPONDIN MOTIFS PROTEASE"/>
    <property type="match status" value="1"/>
</dbReference>
<keyword evidence="14" id="KW-1185">Reference proteome</keyword>
<evidence type="ECO:0000256" key="1">
    <source>
        <dbReference type="ARBA" id="ARBA00004613"/>
    </source>
</evidence>
<keyword evidence="9" id="KW-0325">Glycoprotein</keyword>
<evidence type="ECO:0000259" key="12">
    <source>
        <dbReference type="PROSITE" id="PS50215"/>
    </source>
</evidence>